<dbReference type="Pfam" id="PF05499">
    <property type="entry name" value="DMAP1"/>
    <property type="match status" value="1"/>
</dbReference>
<reference evidence="5 6" key="1">
    <citation type="journal article" date="2013" name="Genome Biol.">
        <title>Genome of Acanthamoeba castellanii highlights extensive lateral gene transfer and early evolution of tyrosine kinase signaling.</title>
        <authorList>
            <person name="Clarke M."/>
            <person name="Lohan A.J."/>
            <person name="Liu B."/>
            <person name="Lagkouvardos I."/>
            <person name="Roy S."/>
            <person name="Zafar N."/>
            <person name="Bertelli C."/>
            <person name="Schilde C."/>
            <person name="Kianianmomeni A."/>
            <person name="Burglin T.R."/>
            <person name="Frech C."/>
            <person name="Turcotte B."/>
            <person name="Kopec K.O."/>
            <person name="Synnott J.M."/>
            <person name="Choo C."/>
            <person name="Paponov I."/>
            <person name="Finkler A."/>
            <person name="Soon Heng Tan C."/>
            <person name="Hutchins A.P."/>
            <person name="Weinmeier T."/>
            <person name="Rattei T."/>
            <person name="Chu J.S."/>
            <person name="Gimenez G."/>
            <person name="Irimia M."/>
            <person name="Rigden D.J."/>
            <person name="Fitzpatrick D.A."/>
            <person name="Lorenzo-Morales J."/>
            <person name="Bateman A."/>
            <person name="Chiu C.H."/>
            <person name="Tang P."/>
            <person name="Hegemann P."/>
            <person name="Fromm H."/>
            <person name="Raoult D."/>
            <person name="Greub G."/>
            <person name="Miranda-Saavedra D."/>
            <person name="Chen N."/>
            <person name="Nash P."/>
            <person name="Ginger M.L."/>
            <person name="Horn M."/>
            <person name="Schaap P."/>
            <person name="Caler L."/>
            <person name="Loftus B."/>
        </authorList>
    </citation>
    <scope>NUCLEOTIDE SEQUENCE [LARGE SCALE GENOMIC DNA]</scope>
    <source>
        <strain evidence="5 6">Neff</strain>
    </source>
</reference>
<feature type="region of interest" description="Disordered" evidence="3">
    <location>
        <begin position="177"/>
        <end position="305"/>
    </location>
</feature>
<evidence type="ECO:0000256" key="2">
    <source>
        <dbReference type="ARBA" id="ARBA00023242"/>
    </source>
</evidence>
<dbReference type="VEuPathDB" id="AmoebaDB:ACA1_248840"/>
<organism evidence="5 6">
    <name type="scientific">Acanthamoeba castellanii (strain ATCC 30010 / Neff)</name>
    <dbReference type="NCBI Taxonomy" id="1257118"/>
    <lineage>
        <taxon>Eukaryota</taxon>
        <taxon>Amoebozoa</taxon>
        <taxon>Discosea</taxon>
        <taxon>Longamoebia</taxon>
        <taxon>Centramoebida</taxon>
        <taxon>Acanthamoebidae</taxon>
        <taxon>Acanthamoeba</taxon>
    </lineage>
</organism>
<dbReference type="InterPro" id="IPR000637">
    <property type="entry name" value="HMGI/Y_DNA-bd_CS"/>
</dbReference>
<feature type="domain" description="DNA methyltransferase 1-associated 1" evidence="4">
    <location>
        <begin position="65"/>
        <end position="130"/>
    </location>
</feature>
<dbReference type="GeneID" id="14918601"/>
<feature type="compositionally biased region" description="Basic residues" evidence="3">
    <location>
        <begin position="264"/>
        <end position="274"/>
    </location>
</feature>
<evidence type="ECO:0000259" key="4">
    <source>
        <dbReference type="Pfam" id="PF05499"/>
    </source>
</evidence>
<dbReference type="KEGG" id="acan:ACA1_248840"/>
<evidence type="ECO:0000313" key="6">
    <source>
        <dbReference type="Proteomes" id="UP000011083"/>
    </source>
</evidence>
<keyword evidence="6" id="KW-1185">Reference proteome</keyword>
<dbReference type="InterPro" id="IPR008468">
    <property type="entry name" value="DMAP1"/>
</dbReference>
<gene>
    <name evidence="5" type="ORF">ACA1_248840</name>
</gene>
<feature type="compositionally biased region" description="Low complexity" evidence="3">
    <location>
        <begin position="239"/>
        <end position="248"/>
    </location>
</feature>
<dbReference type="GO" id="GO:0005634">
    <property type="term" value="C:nucleus"/>
    <property type="evidence" value="ECO:0007669"/>
    <property type="project" value="UniProtKB-SubCell"/>
</dbReference>
<evidence type="ECO:0000256" key="1">
    <source>
        <dbReference type="ARBA" id="ARBA00004123"/>
    </source>
</evidence>
<accession>L8GX60</accession>
<dbReference type="PROSITE" id="PS00354">
    <property type="entry name" value="HMGI_Y"/>
    <property type="match status" value="1"/>
</dbReference>
<sequence length="305" mass="33101">MKKIEKAQKKLQADRQKVAKLTQSIIAMPGTEPLPPPLEPPTKRRKKSITNELDLPGGTLKRKAAGSGVGARTPVKINAASVSLRTAQKVEAILGELGIVPSLTATTATAKAYNDLRQDIVILLDLQGHLEKKARHHHHLFLCDRWLTMEFEVSVLEKQKRDLLALDLLAAHRDSFAQGRRKRAKKRKLDDDAEYEPSGDIGGGNGLATSSTMNGEGSMAGEEEDTPWKKTVGRRGSSRRLSSNEPSTPTTPAPATPSTPAAAKPRRGRGRPRLIKKELEAVAVPAAEEGSSSTTAFDDDMKTEE</sequence>
<proteinExistence type="predicted"/>
<dbReference type="Proteomes" id="UP000011083">
    <property type="component" value="Unassembled WGS sequence"/>
</dbReference>
<dbReference type="RefSeq" id="XP_004339872.1">
    <property type="nucleotide sequence ID" value="XM_004339824.1"/>
</dbReference>
<evidence type="ECO:0000256" key="3">
    <source>
        <dbReference type="SAM" id="MobiDB-lite"/>
    </source>
</evidence>
<keyword evidence="2" id="KW-0539">Nucleus</keyword>
<dbReference type="GO" id="GO:0045892">
    <property type="term" value="P:negative regulation of DNA-templated transcription"/>
    <property type="evidence" value="ECO:0007669"/>
    <property type="project" value="InterPro"/>
</dbReference>
<dbReference type="AlphaFoldDB" id="L8GX60"/>
<dbReference type="EMBL" id="KB007971">
    <property type="protein sequence ID" value="ELR17859.1"/>
    <property type="molecule type" value="Genomic_DNA"/>
</dbReference>
<evidence type="ECO:0000313" key="5">
    <source>
        <dbReference type="EMBL" id="ELR17859.1"/>
    </source>
</evidence>
<name>L8GX60_ACACF</name>
<comment type="subcellular location">
    <subcellularLocation>
        <location evidence="1">Nucleus</location>
    </subcellularLocation>
</comment>
<feature type="region of interest" description="Disordered" evidence="3">
    <location>
        <begin position="25"/>
        <end position="67"/>
    </location>
</feature>
<protein>
    <recommendedName>
        <fullName evidence="4">DNA methyltransferase 1-associated 1 domain-containing protein</fullName>
    </recommendedName>
</protein>